<protein>
    <submittedName>
        <fullName evidence="2">Uncharacterized protein</fullName>
    </submittedName>
</protein>
<proteinExistence type="predicted"/>
<dbReference type="AlphaFoldDB" id="A0A8T0HTI3"/>
<evidence type="ECO:0000313" key="3">
    <source>
        <dbReference type="Proteomes" id="UP000822688"/>
    </source>
</evidence>
<dbReference type="EMBL" id="CM026426">
    <property type="protein sequence ID" value="KAG0573798.1"/>
    <property type="molecule type" value="Genomic_DNA"/>
</dbReference>
<evidence type="ECO:0000256" key="1">
    <source>
        <dbReference type="SAM" id="MobiDB-lite"/>
    </source>
</evidence>
<keyword evidence="3" id="KW-1185">Reference proteome</keyword>
<dbReference type="Proteomes" id="UP000822688">
    <property type="component" value="Chromosome V"/>
</dbReference>
<comment type="caution">
    <text evidence="2">The sequence shown here is derived from an EMBL/GenBank/DDBJ whole genome shotgun (WGS) entry which is preliminary data.</text>
</comment>
<gene>
    <name evidence="2" type="ORF">KC19_VG209900</name>
</gene>
<feature type="region of interest" description="Disordered" evidence="1">
    <location>
        <begin position="45"/>
        <end position="64"/>
    </location>
</feature>
<organism evidence="2 3">
    <name type="scientific">Ceratodon purpureus</name>
    <name type="common">Fire moss</name>
    <name type="synonym">Dicranum purpureum</name>
    <dbReference type="NCBI Taxonomy" id="3225"/>
    <lineage>
        <taxon>Eukaryota</taxon>
        <taxon>Viridiplantae</taxon>
        <taxon>Streptophyta</taxon>
        <taxon>Embryophyta</taxon>
        <taxon>Bryophyta</taxon>
        <taxon>Bryophytina</taxon>
        <taxon>Bryopsida</taxon>
        <taxon>Dicranidae</taxon>
        <taxon>Pseudoditrichales</taxon>
        <taxon>Ditrichaceae</taxon>
        <taxon>Ceratodon</taxon>
    </lineage>
</organism>
<accession>A0A8T0HTI3</accession>
<name>A0A8T0HTI3_CERPU</name>
<sequence length="88" mass="10757">MSLHCPKSRDWSNSRSRPNLDEHHQFQWWTGRRVRILARQRRTRKETVLKRRRTKRAGRGKNQWQRNKIHTVQTEPSNDWGVLIVENC</sequence>
<evidence type="ECO:0000313" key="2">
    <source>
        <dbReference type="EMBL" id="KAG0573798.1"/>
    </source>
</evidence>
<reference evidence="2" key="1">
    <citation type="submission" date="2020-06" db="EMBL/GenBank/DDBJ databases">
        <title>WGS assembly of Ceratodon purpureus strain R40.</title>
        <authorList>
            <person name="Carey S.B."/>
            <person name="Jenkins J."/>
            <person name="Shu S."/>
            <person name="Lovell J.T."/>
            <person name="Sreedasyam A."/>
            <person name="Maumus F."/>
            <person name="Tiley G.P."/>
            <person name="Fernandez-Pozo N."/>
            <person name="Barry K."/>
            <person name="Chen C."/>
            <person name="Wang M."/>
            <person name="Lipzen A."/>
            <person name="Daum C."/>
            <person name="Saski C.A."/>
            <person name="Payton A.C."/>
            <person name="Mcbreen J.C."/>
            <person name="Conrad R.E."/>
            <person name="Kollar L.M."/>
            <person name="Olsson S."/>
            <person name="Huttunen S."/>
            <person name="Landis J.B."/>
            <person name="Wickett N.J."/>
            <person name="Johnson M.G."/>
            <person name="Rensing S.A."/>
            <person name="Grimwood J."/>
            <person name="Schmutz J."/>
            <person name="Mcdaniel S.F."/>
        </authorList>
    </citation>
    <scope>NUCLEOTIDE SEQUENCE</scope>
    <source>
        <strain evidence="2">R40</strain>
    </source>
</reference>
<feature type="compositionally biased region" description="Basic residues" evidence="1">
    <location>
        <begin position="45"/>
        <end position="59"/>
    </location>
</feature>